<dbReference type="Proteomes" id="UP000504636">
    <property type="component" value="Unplaced"/>
</dbReference>
<dbReference type="Pfam" id="PF05680">
    <property type="entry name" value="ATP-synt_E"/>
    <property type="match status" value="1"/>
</dbReference>
<reference evidence="16 18" key="1">
    <citation type="journal article" date="2020" name="Stud. Mycol.">
        <title>101 Dothideomycetes genomes: a test case for predicting lifestyles and emergence of pathogens.</title>
        <authorList>
            <person name="Haridas S."/>
            <person name="Albert R."/>
            <person name="Binder M."/>
            <person name="Bloem J."/>
            <person name="Labutti K."/>
            <person name="Salamov A."/>
            <person name="Andreopoulos B."/>
            <person name="Baker S."/>
            <person name="Barry K."/>
            <person name="Bills G."/>
            <person name="Bluhm B."/>
            <person name="Cannon C."/>
            <person name="Castanera R."/>
            <person name="Culley D."/>
            <person name="Daum C."/>
            <person name="Ezra D."/>
            <person name="Gonzalez J."/>
            <person name="Henrissat B."/>
            <person name="Kuo A."/>
            <person name="Liang C."/>
            <person name="Lipzen A."/>
            <person name="Lutzoni F."/>
            <person name="Magnuson J."/>
            <person name="Mondo S."/>
            <person name="Nolan M."/>
            <person name="Ohm R."/>
            <person name="Pangilinan J."/>
            <person name="Park H.-J."/>
            <person name="Ramirez L."/>
            <person name="Alfaro M."/>
            <person name="Sun H."/>
            <person name="Tritt A."/>
            <person name="Yoshinaga Y."/>
            <person name="Zwiers L.-H."/>
            <person name="Turgeon B."/>
            <person name="Goodwin S."/>
            <person name="Spatafora J."/>
            <person name="Crous P."/>
            <person name="Grigoriev I."/>
        </authorList>
    </citation>
    <scope>NUCLEOTIDE SEQUENCE</scope>
    <source>
        <strain evidence="16 18">CBS 304.34</strain>
    </source>
</reference>
<keyword evidence="7" id="KW-0007">Acetylation</keyword>
<dbReference type="EMBL" id="MU003706">
    <property type="protein sequence ID" value="KAF2806713.1"/>
    <property type="molecule type" value="Genomic_DNA"/>
</dbReference>
<dbReference type="GO" id="GO:0045259">
    <property type="term" value="C:proton-transporting ATP synthase complex"/>
    <property type="evidence" value="ECO:0007669"/>
    <property type="project" value="UniProtKB-UniRule"/>
</dbReference>
<dbReference type="InterPro" id="IPR008386">
    <property type="entry name" value="ATP_synth_F0_esu_mt"/>
</dbReference>
<dbReference type="GO" id="GO:0015986">
    <property type="term" value="P:proton motive force-driven ATP synthesis"/>
    <property type="evidence" value="ECO:0007669"/>
    <property type="project" value="InterPro"/>
</dbReference>
<evidence type="ECO:0000256" key="7">
    <source>
        <dbReference type="ARBA" id="ARBA00022990"/>
    </source>
</evidence>
<keyword evidence="4 15" id="KW-0138">CF(0)</keyword>
<dbReference type="AlphaFoldDB" id="A0A6A6YDV7"/>
<evidence type="ECO:0000256" key="5">
    <source>
        <dbReference type="ARBA" id="ARBA00022781"/>
    </source>
</evidence>
<comment type="subcellular location">
    <subcellularLocation>
        <location evidence="1 15">Mitochondrion inner membrane</location>
    </subcellularLocation>
</comment>
<organism evidence="16">
    <name type="scientific">Mytilinidion resinicola</name>
    <dbReference type="NCBI Taxonomy" id="574789"/>
    <lineage>
        <taxon>Eukaryota</taxon>
        <taxon>Fungi</taxon>
        <taxon>Dikarya</taxon>
        <taxon>Ascomycota</taxon>
        <taxon>Pezizomycotina</taxon>
        <taxon>Dothideomycetes</taxon>
        <taxon>Pleosporomycetidae</taxon>
        <taxon>Mytilinidiales</taxon>
        <taxon>Mytilinidiaceae</taxon>
        <taxon>Mytilinidion</taxon>
    </lineage>
</organism>
<keyword evidence="17" id="KW-1185">Reference proteome</keyword>
<dbReference type="PANTHER" id="PTHR12427">
    <property type="entry name" value="ATP SYNTHASE E CHAIN, MITOCHONDRIAL"/>
    <property type="match status" value="1"/>
</dbReference>
<evidence type="ECO:0000256" key="6">
    <source>
        <dbReference type="ARBA" id="ARBA00022792"/>
    </source>
</evidence>
<dbReference type="OrthoDB" id="2125027at2759"/>
<evidence type="ECO:0000256" key="11">
    <source>
        <dbReference type="ARBA" id="ARBA00023310"/>
    </source>
</evidence>
<keyword evidence="8 15" id="KW-0406">Ion transport</keyword>
<evidence type="ECO:0000256" key="13">
    <source>
        <dbReference type="ARBA" id="ARBA00064647"/>
    </source>
</evidence>
<evidence type="ECO:0000256" key="1">
    <source>
        <dbReference type="ARBA" id="ARBA00004273"/>
    </source>
</evidence>
<comment type="function">
    <text evidence="12 15">Subunit e, of the mitochondrial membrane ATP synthase complex (F(1)F(0) ATP synthase or Complex V) that produces ATP from ADP in the presence of a proton gradient across the membrane which is generated by electron transport complexes of the respiratory chain. ATP synthase complex consist of a soluble F(1) head domain - the catalytic core - and a membrane F(1) domain - the membrane proton channel. These two domains are linked by a central stalk rotating inside the F(1) region and a stationary peripheral stalk. During catalysis, ATP synthesis in the catalytic domain of F(1) is coupled via a rotary mechanism of the central stalk subunits to proton translocation. In vivo, can only synthesize ATP although its ATP hydrolase activity can be activated artificially in vitro. Part of the complex F(0) domain.</text>
</comment>
<gene>
    <name evidence="16 18" type="ORF">BDZ99DRAFT_523287</name>
</gene>
<name>A0A6A6YDV7_9PEZI</name>
<evidence type="ECO:0000256" key="8">
    <source>
        <dbReference type="ARBA" id="ARBA00023065"/>
    </source>
</evidence>
<dbReference type="PANTHER" id="PTHR12427:SF1">
    <property type="entry name" value="ATP SYNTHASE SUBUNIT E, MITOCHONDRIAL"/>
    <property type="match status" value="1"/>
</dbReference>
<keyword evidence="9 15" id="KW-0496">Mitochondrion</keyword>
<reference evidence="18" key="3">
    <citation type="submission" date="2025-04" db="UniProtKB">
        <authorList>
            <consortium name="RefSeq"/>
        </authorList>
    </citation>
    <scope>IDENTIFICATION</scope>
    <source>
        <strain evidence="18">CBS 304.34</strain>
    </source>
</reference>
<keyword evidence="10" id="KW-0472">Membrane</keyword>
<keyword evidence="11 15" id="KW-0066">ATP synthesis</keyword>
<dbReference type="GO" id="GO:0015078">
    <property type="term" value="F:proton transmembrane transporter activity"/>
    <property type="evidence" value="ECO:0007669"/>
    <property type="project" value="InterPro"/>
</dbReference>
<evidence type="ECO:0000313" key="17">
    <source>
        <dbReference type="Proteomes" id="UP000504636"/>
    </source>
</evidence>
<evidence type="ECO:0000256" key="4">
    <source>
        <dbReference type="ARBA" id="ARBA00022547"/>
    </source>
</evidence>
<evidence type="ECO:0000256" key="14">
    <source>
        <dbReference type="ARBA" id="ARBA00074682"/>
    </source>
</evidence>
<evidence type="ECO:0000256" key="9">
    <source>
        <dbReference type="ARBA" id="ARBA00023128"/>
    </source>
</evidence>
<evidence type="ECO:0000256" key="12">
    <source>
        <dbReference type="ARBA" id="ARBA00057306"/>
    </source>
</evidence>
<evidence type="ECO:0000313" key="16">
    <source>
        <dbReference type="EMBL" id="KAF2806713.1"/>
    </source>
</evidence>
<keyword evidence="5 15" id="KW-0375">Hydrogen ion transport</keyword>
<reference evidence="18" key="2">
    <citation type="submission" date="2020-04" db="EMBL/GenBank/DDBJ databases">
        <authorList>
            <consortium name="NCBI Genome Project"/>
        </authorList>
    </citation>
    <scope>NUCLEOTIDE SEQUENCE</scope>
    <source>
        <strain evidence="18">CBS 304.34</strain>
    </source>
</reference>
<proteinExistence type="inferred from homology"/>
<evidence type="ECO:0000256" key="15">
    <source>
        <dbReference type="RuleBase" id="RU367005"/>
    </source>
</evidence>
<comment type="subunit">
    <text evidence="13">Component of the ATP synthase complex composed at least of ATP5F1A/subunit alpha, ATP5F1B/subunit beta, ATP5MC1/subunit c (homooctomer), MT-ATP6/subunit a, MT-ATP8/subunit 8, ATP5ME/subunit e, ATP5MF/subunit f, ATP5MG/subunit g, ATP5MK/subunit k, ATP5MJ/subunit j, ATP5F1C/subunit gamma, ATP5F1D/subunit delta, ATP5F1E/subunit epsilon, ATP5PF/subunit F6, ATP5PB/subunit b, ATP5PD/subunit d, ATP5PO/subunit OSCP. ATP synthase complex consists of a soluble F(1) head domain (subunits alpha(3) and beta(3)) - the catalytic core - and a membrane F(0) domain - the membrane proton channel (subunits c, a, 8, e, f, g, k and j). These two domains are linked by a central stalk (subunits gamma, delta, and epsilon) rotating inside the F1 region and a stationary peripheral stalk (subunits F6, b, d, and OSCP).</text>
</comment>
<sequence>MSTSVGVNVLRWSALGLGVFYGFTHQVSLSSREKLDKINREYKHKEDLIAKAKAEWAKKTAPTTASGDLITDPENPKFDLEAYLTVKAAETT</sequence>
<keyword evidence="3 15" id="KW-0813">Transport</keyword>
<dbReference type="RefSeq" id="XP_033573677.1">
    <property type="nucleotide sequence ID" value="XM_033725794.1"/>
</dbReference>
<keyword evidence="6 15" id="KW-0999">Mitochondrion inner membrane</keyword>
<evidence type="ECO:0000256" key="10">
    <source>
        <dbReference type="ARBA" id="ARBA00023136"/>
    </source>
</evidence>
<evidence type="ECO:0000313" key="18">
    <source>
        <dbReference type="RefSeq" id="XP_033573677.1"/>
    </source>
</evidence>
<dbReference type="GeneID" id="54466687"/>
<protein>
    <recommendedName>
        <fullName evidence="14 15">ATP synthase F(0) complex subunit e, mitochondrial</fullName>
    </recommendedName>
</protein>
<comment type="similarity">
    <text evidence="2 15">Belongs to the ATPase e subunit family.</text>
</comment>
<evidence type="ECO:0000256" key="3">
    <source>
        <dbReference type="ARBA" id="ARBA00022448"/>
    </source>
</evidence>
<dbReference type="GO" id="GO:0005743">
    <property type="term" value="C:mitochondrial inner membrane"/>
    <property type="evidence" value="ECO:0007669"/>
    <property type="project" value="UniProtKB-SubCell"/>
</dbReference>
<comment type="subunit">
    <text evidence="15">F-type ATPases have 2 components, CF(1) - the catalytic core - and CF(0) - the membrane proton channel. CF(1) and CF(0) have multiple subunits.</text>
</comment>
<evidence type="ECO:0000256" key="2">
    <source>
        <dbReference type="ARBA" id="ARBA00007333"/>
    </source>
</evidence>
<accession>A0A6A6YDV7</accession>